<dbReference type="PANTHER" id="PTHR43674:SF16">
    <property type="entry name" value="CARBON-NITROGEN FAMILY, PUTATIVE (AFU_ORTHOLOGUE AFUA_5G02350)-RELATED"/>
    <property type="match status" value="1"/>
</dbReference>
<feature type="domain" description="CN hydrolase" evidence="2">
    <location>
        <begin position="1"/>
        <end position="243"/>
    </location>
</feature>
<evidence type="ECO:0000313" key="3">
    <source>
        <dbReference type="EMBL" id="MQM73696.1"/>
    </source>
</evidence>
<dbReference type="InterPro" id="IPR003010">
    <property type="entry name" value="C-N_Hydrolase"/>
</dbReference>
<dbReference type="SUPFAM" id="SSF56317">
    <property type="entry name" value="Carbon-nitrogen hydrolase"/>
    <property type="match status" value="1"/>
</dbReference>
<evidence type="ECO:0000259" key="2">
    <source>
        <dbReference type="PROSITE" id="PS50263"/>
    </source>
</evidence>
<dbReference type="CDD" id="cd07197">
    <property type="entry name" value="nitrilase"/>
    <property type="match status" value="1"/>
</dbReference>
<dbReference type="Proteomes" id="UP000473648">
    <property type="component" value="Unassembled WGS sequence"/>
</dbReference>
<name>A0A6L5GV44_9FIRM</name>
<dbReference type="EMBL" id="VOGB01000005">
    <property type="protein sequence ID" value="MQM73696.1"/>
    <property type="molecule type" value="Genomic_DNA"/>
</dbReference>
<dbReference type="GO" id="GO:0016811">
    <property type="term" value="F:hydrolase activity, acting on carbon-nitrogen (but not peptide) bonds, in linear amides"/>
    <property type="evidence" value="ECO:0007669"/>
    <property type="project" value="TreeGrafter"/>
</dbReference>
<reference evidence="3" key="1">
    <citation type="journal article" date="2020" name="Appl. Environ. Microbiol.">
        <title>Medium-Chain Fatty Acid Synthesis by 'Candidatus Weimeria bifida' gen. nov., sp. nov., and 'Candidatus Pseudoramibacter fermentans' sp. nov.</title>
        <authorList>
            <person name="Scarborough M.J."/>
            <person name="Myers K.S."/>
            <person name="Donohue T.J."/>
            <person name="Noguera D.R."/>
        </authorList>
    </citation>
    <scope>NUCLEOTIDE SEQUENCE</scope>
    <source>
        <strain evidence="3">EUB1.1</strain>
    </source>
</reference>
<organism evidence="3 4">
    <name type="scientific">Candidatus Pseudoramibacter fermentans</name>
    <dbReference type="NCBI Taxonomy" id="2594427"/>
    <lineage>
        <taxon>Bacteria</taxon>
        <taxon>Bacillati</taxon>
        <taxon>Bacillota</taxon>
        <taxon>Clostridia</taxon>
        <taxon>Eubacteriales</taxon>
        <taxon>Eubacteriaceae</taxon>
        <taxon>Pseudoramibacter</taxon>
    </lineage>
</organism>
<dbReference type="InterPro" id="IPR050345">
    <property type="entry name" value="Aliph_Amidase/BUP"/>
</dbReference>
<evidence type="ECO:0000313" key="4">
    <source>
        <dbReference type="Proteomes" id="UP000473648"/>
    </source>
</evidence>
<proteinExistence type="predicted"/>
<dbReference type="PROSITE" id="PS50263">
    <property type="entry name" value="CN_HYDROLASE"/>
    <property type="match status" value="1"/>
</dbReference>
<evidence type="ECO:0000256" key="1">
    <source>
        <dbReference type="ARBA" id="ARBA00022801"/>
    </source>
</evidence>
<dbReference type="Gene3D" id="3.60.110.10">
    <property type="entry name" value="Carbon-nitrogen hydrolase"/>
    <property type="match status" value="1"/>
</dbReference>
<comment type="caution">
    <text evidence="3">The sequence shown here is derived from an EMBL/GenBank/DDBJ whole genome shotgun (WGS) entry which is preliminary data.</text>
</comment>
<keyword evidence="4" id="KW-1185">Reference proteome</keyword>
<keyword evidence="1 3" id="KW-0378">Hydrolase</keyword>
<accession>A0A6L5GV44</accession>
<dbReference type="PANTHER" id="PTHR43674">
    <property type="entry name" value="NITRILASE C965.09-RELATED"/>
    <property type="match status" value="1"/>
</dbReference>
<gene>
    <name evidence="3" type="ORF">FRC53_09850</name>
</gene>
<dbReference type="Pfam" id="PF00795">
    <property type="entry name" value="CN_hydrolase"/>
    <property type="match status" value="1"/>
</dbReference>
<sequence>MKIAMAQMRMSADMTANLNRTLAHIEEAAAQGADLILFPEIQLSPFFPKHPGQDASQYCMTMDSPYLKAVQDACAAHRIFASPNFYMALDGGRYDTSFLIDDTGAILGTQKMVHIAQCPGFYEQDYYTPADDGFQVFETKLGKIGIVVCFDRHYPESIRTEALKGAELILIPTANNTGEPDELFQWEIKVQAFQNSVYAAMCNRVGTEDDMTFSGRSIVAGPDGETLALAGGDEAMLYAEIELEQATARRQAKPYTGMRRPEWYV</sequence>
<dbReference type="AlphaFoldDB" id="A0A6L5GV44"/>
<protein>
    <submittedName>
        <fullName evidence="3">Carbon-nitrogen hydrolase family protein</fullName>
    </submittedName>
</protein>
<dbReference type="InterPro" id="IPR036526">
    <property type="entry name" value="C-N_Hydrolase_sf"/>
</dbReference>